<evidence type="ECO:0000256" key="2">
    <source>
        <dbReference type="ARBA" id="ARBA00008472"/>
    </source>
</evidence>
<keyword evidence="10" id="KW-0560">Oxidoreductase</keyword>
<comment type="catalytic activity">
    <reaction evidence="8 9">
        <text>a ubiquinone + NADH + 5 H(+)(in) = a ubiquinol + NAD(+) + 4 H(+)(out)</text>
        <dbReference type="Rhea" id="RHEA:29091"/>
        <dbReference type="Rhea" id="RHEA-COMP:9565"/>
        <dbReference type="Rhea" id="RHEA-COMP:9566"/>
        <dbReference type="ChEBI" id="CHEBI:15378"/>
        <dbReference type="ChEBI" id="CHEBI:16389"/>
        <dbReference type="ChEBI" id="CHEBI:17976"/>
        <dbReference type="ChEBI" id="CHEBI:57540"/>
        <dbReference type="ChEBI" id="CHEBI:57945"/>
        <dbReference type="EC" id="7.1.1.2"/>
    </reaction>
</comment>
<evidence type="ECO:0000256" key="8">
    <source>
        <dbReference type="ARBA" id="ARBA00049551"/>
    </source>
</evidence>
<keyword evidence="9" id="KW-0520">NAD</keyword>
<comment type="similarity">
    <text evidence="2 9">Belongs to the complex I subunit 3 family.</text>
</comment>
<dbReference type="EMBL" id="MK049352">
    <property type="protein sequence ID" value="AZZ06726.1"/>
    <property type="molecule type" value="Genomic_DNA"/>
</dbReference>
<dbReference type="EC" id="7.1.1.2" evidence="9"/>
<feature type="transmembrane region" description="Helical" evidence="9">
    <location>
        <begin position="84"/>
        <end position="104"/>
    </location>
</feature>
<accession>A0A3Q9U0U7</accession>
<feature type="transmembrane region" description="Helical" evidence="9">
    <location>
        <begin position="56"/>
        <end position="78"/>
    </location>
</feature>
<evidence type="ECO:0000256" key="4">
    <source>
        <dbReference type="ARBA" id="ARBA00022448"/>
    </source>
</evidence>
<feature type="transmembrane region" description="Helical" evidence="9">
    <location>
        <begin position="6"/>
        <end position="25"/>
    </location>
</feature>
<evidence type="ECO:0000256" key="6">
    <source>
        <dbReference type="ARBA" id="ARBA00022989"/>
    </source>
</evidence>
<protein>
    <recommendedName>
        <fullName evidence="3 9">NADH-ubiquinone oxidoreductase chain 3</fullName>
        <ecNumber evidence="9">7.1.1.2</ecNumber>
    </recommendedName>
</protein>
<evidence type="ECO:0000256" key="9">
    <source>
        <dbReference type="RuleBase" id="RU003640"/>
    </source>
</evidence>
<evidence type="ECO:0000256" key="3">
    <source>
        <dbReference type="ARBA" id="ARBA00021007"/>
    </source>
</evidence>
<evidence type="ECO:0000256" key="7">
    <source>
        <dbReference type="ARBA" id="ARBA00023136"/>
    </source>
</evidence>
<comment type="function">
    <text evidence="9">Core subunit of the mitochondrial membrane respiratory chain NADH dehydrogenase (Complex I) which catalyzes electron transfer from NADH through the respiratory chain, using ubiquinone as an electron acceptor. Essential for the catalytic activity of complex I.</text>
</comment>
<evidence type="ECO:0000313" key="10">
    <source>
        <dbReference type="EMBL" id="AZZ06726.1"/>
    </source>
</evidence>
<evidence type="ECO:0000256" key="5">
    <source>
        <dbReference type="ARBA" id="ARBA00022692"/>
    </source>
</evidence>
<gene>
    <name evidence="10" type="primary">nad3</name>
</gene>
<organism evidence="10">
    <name type="scientific">Capillidium heterosporum</name>
    <dbReference type="NCBI Taxonomy" id="1167838"/>
    <lineage>
        <taxon>Eukaryota</taxon>
        <taxon>Fungi</taxon>
        <taxon>Fungi incertae sedis</taxon>
        <taxon>Zoopagomycota</taxon>
        <taxon>Entomophthoromycotina</taxon>
        <taxon>Entomophthoromycetes</taxon>
        <taxon>Entomophthorales</taxon>
        <taxon>Ancylistaceae</taxon>
        <taxon>Capillidium</taxon>
    </lineage>
</organism>
<dbReference type="Pfam" id="PF00507">
    <property type="entry name" value="Oxidored_q4"/>
    <property type="match status" value="1"/>
</dbReference>
<dbReference type="Gene3D" id="1.20.58.1610">
    <property type="entry name" value="NADH:ubiquinone/plastoquinone oxidoreductase, chain 3"/>
    <property type="match status" value="1"/>
</dbReference>
<sequence>MNNLLILIIMTTIIVFLLLFVNLILGDNKPYINKLSPYECGLIPLGDCRATLNIQYILVAILFIIFDIEVIVLLPYALTINNIYTYWIMIIFIIILTIGFYYEISKGALKYVKSAGD</sequence>
<dbReference type="GO" id="GO:0030964">
    <property type="term" value="C:NADH dehydrogenase complex"/>
    <property type="evidence" value="ECO:0007669"/>
    <property type="project" value="TreeGrafter"/>
</dbReference>
<keyword evidence="9" id="KW-0249">Electron transport</keyword>
<name>A0A3Q9U0U7_9FUNG</name>
<keyword evidence="7 9" id="KW-0472">Membrane</keyword>
<keyword evidence="5 9" id="KW-0812">Transmembrane</keyword>
<proteinExistence type="inferred from homology"/>
<keyword evidence="6 9" id="KW-1133">Transmembrane helix</keyword>
<evidence type="ECO:0000256" key="1">
    <source>
        <dbReference type="ARBA" id="ARBA00004370"/>
    </source>
</evidence>
<dbReference type="InterPro" id="IPR000440">
    <property type="entry name" value="NADH_UbQ/plastoQ_OxRdtase_su3"/>
</dbReference>
<dbReference type="SMR" id="A0A3Q9U0U7"/>
<dbReference type="PANTHER" id="PTHR11058">
    <property type="entry name" value="NADH-UBIQUINONE OXIDOREDUCTASE CHAIN 3"/>
    <property type="match status" value="1"/>
</dbReference>
<reference evidence="10" key="1">
    <citation type="journal article" date="2018" name="Appl. Microbiol. Biotechnol.">
        <title>Mitochondrial genome of the entomophthoroid fungus Conidiobolus heterosporus provides insights into evolution of basal fungi.</title>
        <authorList>
            <person name="Nie Y."/>
            <person name="Wang L."/>
            <person name="Cai Y."/>
            <person name="Tao W."/>
            <person name="Zhang Y.J."/>
            <person name="Huang B."/>
        </authorList>
    </citation>
    <scope>NUCLEOTIDE SEQUENCE</scope>
    <source>
        <strain evidence="10">RCEF6331</strain>
    </source>
</reference>
<dbReference type="InterPro" id="IPR038430">
    <property type="entry name" value="NDAH_ubi_oxred_su3_sf"/>
</dbReference>
<keyword evidence="9" id="KW-0679">Respiratory chain</keyword>
<geneLocation type="mitochondrion" evidence="10"/>
<keyword evidence="9 10" id="KW-0496">Mitochondrion</keyword>
<dbReference type="GO" id="GO:0031966">
    <property type="term" value="C:mitochondrial membrane"/>
    <property type="evidence" value="ECO:0007669"/>
    <property type="project" value="UniProtKB-SubCell"/>
</dbReference>
<comment type="subcellular location">
    <subcellularLocation>
        <location evidence="1">Membrane</location>
    </subcellularLocation>
    <subcellularLocation>
        <location evidence="9">Mitochondrion membrane</location>
        <topology evidence="9">Multi-pass membrane protein</topology>
    </subcellularLocation>
</comment>
<dbReference type="RefSeq" id="YP_009558625.1">
    <property type="nucleotide sequence ID" value="NC_040967.1"/>
</dbReference>
<dbReference type="PANTHER" id="PTHR11058:SF9">
    <property type="entry name" value="NADH-UBIQUINONE OXIDOREDUCTASE CHAIN 3"/>
    <property type="match status" value="1"/>
</dbReference>
<dbReference type="AlphaFoldDB" id="A0A3Q9U0U7"/>
<dbReference type="GO" id="GO:0016491">
    <property type="term" value="F:oxidoreductase activity"/>
    <property type="evidence" value="ECO:0007669"/>
    <property type="project" value="UniProtKB-KW"/>
</dbReference>
<dbReference type="GeneID" id="39116735"/>
<keyword evidence="4 9" id="KW-0813">Transport</keyword>
<dbReference type="GO" id="GO:0008137">
    <property type="term" value="F:NADH dehydrogenase (ubiquinone) activity"/>
    <property type="evidence" value="ECO:0007669"/>
    <property type="project" value="UniProtKB-UniRule"/>
</dbReference>
<keyword evidence="9" id="KW-1278">Translocase</keyword>
<keyword evidence="9" id="KW-0830">Ubiquinone</keyword>